<evidence type="ECO:0000313" key="1">
    <source>
        <dbReference type="EMBL" id="CAJ2671504.1"/>
    </source>
</evidence>
<keyword evidence="2" id="KW-1185">Reference proteome</keyword>
<evidence type="ECO:0000313" key="2">
    <source>
        <dbReference type="Proteomes" id="UP001177021"/>
    </source>
</evidence>
<comment type="caution">
    <text evidence="1">The sequence shown here is derived from an EMBL/GenBank/DDBJ whole genome shotgun (WGS) entry which is preliminary data.</text>
</comment>
<protein>
    <submittedName>
        <fullName evidence="1">Uncharacterized protein</fullName>
    </submittedName>
</protein>
<gene>
    <name evidence="1" type="ORF">MILVUS5_LOCUS35323</name>
</gene>
<accession>A0ACB0LTQ3</accession>
<reference evidence="1" key="1">
    <citation type="submission" date="2023-10" db="EMBL/GenBank/DDBJ databases">
        <authorList>
            <person name="Rodriguez Cubillos JULIANA M."/>
            <person name="De Vega J."/>
        </authorList>
    </citation>
    <scope>NUCLEOTIDE SEQUENCE</scope>
</reference>
<dbReference type="Proteomes" id="UP001177021">
    <property type="component" value="Unassembled WGS sequence"/>
</dbReference>
<dbReference type="EMBL" id="CASHSV030000615">
    <property type="protein sequence ID" value="CAJ2671504.1"/>
    <property type="molecule type" value="Genomic_DNA"/>
</dbReference>
<name>A0ACB0LTQ3_TRIPR</name>
<organism evidence="1 2">
    <name type="scientific">Trifolium pratense</name>
    <name type="common">Red clover</name>
    <dbReference type="NCBI Taxonomy" id="57577"/>
    <lineage>
        <taxon>Eukaryota</taxon>
        <taxon>Viridiplantae</taxon>
        <taxon>Streptophyta</taxon>
        <taxon>Embryophyta</taxon>
        <taxon>Tracheophyta</taxon>
        <taxon>Spermatophyta</taxon>
        <taxon>Magnoliopsida</taxon>
        <taxon>eudicotyledons</taxon>
        <taxon>Gunneridae</taxon>
        <taxon>Pentapetalae</taxon>
        <taxon>rosids</taxon>
        <taxon>fabids</taxon>
        <taxon>Fabales</taxon>
        <taxon>Fabaceae</taxon>
        <taxon>Papilionoideae</taxon>
        <taxon>50 kb inversion clade</taxon>
        <taxon>NPAAA clade</taxon>
        <taxon>Hologalegina</taxon>
        <taxon>IRL clade</taxon>
        <taxon>Trifolieae</taxon>
        <taxon>Trifolium</taxon>
    </lineage>
</organism>
<proteinExistence type="predicted"/>
<sequence length="543" mass="62256">MVHHHRYHQFRKPTDYIIKDEESLNHLMDCSSSVYCKRTRPKLLSFLFLITFLSCCYYVFAPFFLGPSFSLSLLYSYGPENDSNQDGVDVKASACSSVSTGTICCDRGGYRSDICVMKGDIRTHSSSSSIFLYNSISHVDNVSRTDEARKGENEAEQVLQHEKIKPYTRKWETSVMDTIDELNLVAKKVNSGNVQGCDVQHDVPAVFFSNGGYTGNVYHEFNDGIIPLYITSQHFNKKVVFVILEYHSWWITKYGDILSHLSEFPPIDFSEDNRTHCFSEAIVGLKIHDELAVDSSSMEGSKNIVDFRNLLDKAYSPRIKGLIKDEEREAQEKLRQQRQISLSPSSEPGSKASQRLHEIARTKPKLVIVSRSGSRAITNENLLVKMAEEIGFKVKVLKPKQTTELAKIYRVLNESDVMIGVHGAAMTHFMFMKPRSVFIQVVPLGTNWAADTYYGEPARKLGLKYISYEIHPKESSLYGKYDKNDPILRDPDSITEKGWEYTKKIYLDSQNVKLDLRRFRKRLHRAYEYTVLRSNLNLQHQPQ</sequence>